<dbReference type="RefSeq" id="WP_135636945.1">
    <property type="nucleotide sequence ID" value="NZ_RQFU01000020.1"/>
</dbReference>
<reference evidence="2" key="1">
    <citation type="journal article" date="2019" name="PLoS Negl. Trop. Dis.">
        <title>Revisiting the worldwide diversity of Leptospira species in the environment.</title>
        <authorList>
            <person name="Vincent A.T."/>
            <person name="Schiettekatte O."/>
            <person name="Bourhy P."/>
            <person name="Veyrier F.J."/>
            <person name="Picardeau M."/>
        </authorList>
    </citation>
    <scope>NUCLEOTIDE SEQUENCE [LARGE SCALE GENOMIC DNA]</scope>
    <source>
        <strain evidence="2">201800272</strain>
    </source>
</reference>
<dbReference type="EMBL" id="RQFU01000020">
    <property type="protein sequence ID" value="TGL17918.1"/>
    <property type="molecule type" value="Genomic_DNA"/>
</dbReference>
<keyword evidence="2" id="KW-1185">Reference proteome</keyword>
<evidence type="ECO:0000313" key="1">
    <source>
        <dbReference type="EMBL" id="TGL17918.1"/>
    </source>
</evidence>
<gene>
    <name evidence="1" type="ORF">EHQ46_15795</name>
</gene>
<protein>
    <submittedName>
        <fullName evidence="1">Uncharacterized protein</fullName>
    </submittedName>
</protein>
<accession>A0ABY2M1Z1</accession>
<evidence type="ECO:0000313" key="2">
    <source>
        <dbReference type="Proteomes" id="UP000298200"/>
    </source>
</evidence>
<name>A0ABY2M1Z1_9LEPT</name>
<proteinExistence type="predicted"/>
<sequence length="73" mass="8572">MIELKRQSDNDQFISTEAAEQYYLNTEIIPKCSVCEIVVAYHEKEDTWAEFACHGNILRFYFVDGHLARVEEL</sequence>
<comment type="caution">
    <text evidence="1">The sequence shown here is derived from an EMBL/GenBank/DDBJ whole genome shotgun (WGS) entry which is preliminary data.</text>
</comment>
<dbReference type="Proteomes" id="UP000298200">
    <property type="component" value="Unassembled WGS sequence"/>
</dbReference>
<organism evidence="1 2">
    <name type="scientific">Leptospira yanagawae</name>
    <dbReference type="NCBI Taxonomy" id="293069"/>
    <lineage>
        <taxon>Bacteria</taxon>
        <taxon>Pseudomonadati</taxon>
        <taxon>Spirochaetota</taxon>
        <taxon>Spirochaetia</taxon>
        <taxon>Leptospirales</taxon>
        <taxon>Leptospiraceae</taxon>
        <taxon>Leptospira</taxon>
    </lineage>
</organism>